<gene>
    <name evidence="3" type="ORF">RIF23_11560</name>
</gene>
<feature type="chain" id="PRO_5045646284" evidence="2">
    <location>
        <begin position="24"/>
        <end position="200"/>
    </location>
</feature>
<comment type="caution">
    <text evidence="3">The sequence shown here is derived from an EMBL/GenBank/DDBJ whole genome shotgun (WGS) entry which is preliminary data.</text>
</comment>
<keyword evidence="2" id="KW-0732">Signal</keyword>
<protein>
    <submittedName>
        <fullName evidence="3">Uncharacterized protein</fullName>
    </submittedName>
</protein>
<evidence type="ECO:0000256" key="2">
    <source>
        <dbReference type="SAM" id="SignalP"/>
    </source>
</evidence>
<feature type="region of interest" description="Disordered" evidence="1">
    <location>
        <begin position="22"/>
        <end position="47"/>
    </location>
</feature>
<evidence type="ECO:0000256" key="1">
    <source>
        <dbReference type="SAM" id="MobiDB-lite"/>
    </source>
</evidence>
<organism evidence="3 4">
    <name type="scientific">Lipingzhangella rawalii</name>
    <dbReference type="NCBI Taxonomy" id="2055835"/>
    <lineage>
        <taxon>Bacteria</taxon>
        <taxon>Bacillati</taxon>
        <taxon>Actinomycetota</taxon>
        <taxon>Actinomycetes</taxon>
        <taxon>Streptosporangiales</taxon>
        <taxon>Nocardiopsidaceae</taxon>
        <taxon>Lipingzhangella</taxon>
    </lineage>
</organism>
<evidence type="ECO:0000313" key="3">
    <source>
        <dbReference type="EMBL" id="MDS1270935.1"/>
    </source>
</evidence>
<evidence type="ECO:0000313" key="4">
    <source>
        <dbReference type="Proteomes" id="UP001250214"/>
    </source>
</evidence>
<proteinExistence type="predicted"/>
<sequence>MRTLIVHTTVITALFLAATGCGSAESTDSTEDDGQDGDSSSELKMGEFEGLEFPIPPGLEEFDFPPEDADFGYTDPDWAELYDAGELTDDDPNPEQLRIVLKEPEPALSSLAGIEGVLMATDPDGYEQDDAEVDVPGSPGAAAMYSAYTNPPPHDYRAEQWDIVIEMDEYPMYQVRYFAPEDEFNEDYADALLDSLEVNR</sequence>
<reference evidence="4" key="1">
    <citation type="submission" date="2023-07" db="EMBL/GenBank/DDBJ databases">
        <title>Novel species in the genus Lipingzhangella isolated from Sambhar Salt Lake.</title>
        <authorList>
            <person name="Jiya N."/>
            <person name="Kajale S."/>
            <person name="Sharma A."/>
        </authorList>
    </citation>
    <scope>NUCLEOTIDE SEQUENCE [LARGE SCALE GENOMIC DNA]</scope>
    <source>
        <strain evidence="4">LS1_29</strain>
    </source>
</reference>
<feature type="signal peptide" evidence="2">
    <location>
        <begin position="1"/>
        <end position="23"/>
    </location>
</feature>
<dbReference type="EMBL" id="JAVLVT010000005">
    <property type="protein sequence ID" value="MDS1270935.1"/>
    <property type="molecule type" value="Genomic_DNA"/>
</dbReference>
<name>A0ABU2H7Y1_9ACTN</name>
<dbReference type="PROSITE" id="PS51257">
    <property type="entry name" value="PROKAR_LIPOPROTEIN"/>
    <property type="match status" value="1"/>
</dbReference>
<accession>A0ABU2H7Y1</accession>
<keyword evidence="4" id="KW-1185">Reference proteome</keyword>
<dbReference type="Proteomes" id="UP001250214">
    <property type="component" value="Unassembled WGS sequence"/>
</dbReference>